<dbReference type="EMBL" id="VUJU01011562">
    <property type="protein sequence ID" value="KAF0710700.1"/>
    <property type="molecule type" value="Genomic_DNA"/>
</dbReference>
<dbReference type="PANTHER" id="PTHR45749">
    <property type="match status" value="1"/>
</dbReference>
<feature type="non-terminal residue" evidence="2">
    <location>
        <position position="481"/>
    </location>
</feature>
<evidence type="ECO:0000259" key="1">
    <source>
        <dbReference type="Pfam" id="PF05699"/>
    </source>
</evidence>
<comment type="caution">
    <text evidence="2">The sequence shown here is derived from an EMBL/GenBank/DDBJ whole genome shotgun (WGS) entry which is preliminary data.</text>
</comment>
<gene>
    <name evidence="2" type="ORF">FWK35_00026347</name>
</gene>
<dbReference type="InterPro" id="IPR012337">
    <property type="entry name" value="RNaseH-like_sf"/>
</dbReference>
<dbReference type="AlphaFoldDB" id="A0A6G0VVQ8"/>
<accession>A0A6G0VVQ8</accession>
<protein>
    <recommendedName>
        <fullName evidence="1">HAT C-terminal dimerisation domain-containing protein</fullName>
    </recommendedName>
</protein>
<dbReference type="Proteomes" id="UP000478052">
    <property type="component" value="Unassembled WGS sequence"/>
</dbReference>
<dbReference type="PANTHER" id="PTHR45749:SF37">
    <property type="entry name" value="OS05G0311600 PROTEIN"/>
    <property type="match status" value="1"/>
</dbReference>
<feature type="domain" description="HAT C-terminal dimerisation" evidence="1">
    <location>
        <begin position="401"/>
        <end position="462"/>
    </location>
</feature>
<feature type="non-terminal residue" evidence="2">
    <location>
        <position position="1"/>
    </location>
</feature>
<evidence type="ECO:0000313" key="3">
    <source>
        <dbReference type="Proteomes" id="UP000478052"/>
    </source>
</evidence>
<evidence type="ECO:0000313" key="2">
    <source>
        <dbReference type="EMBL" id="KAF0710700.1"/>
    </source>
</evidence>
<dbReference type="GO" id="GO:0046983">
    <property type="term" value="F:protein dimerization activity"/>
    <property type="evidence" value="ECO:0007669"/>
    <property type="project" value="InterPro"/>
</dbReference>
<dbReference type="InterPro" id="IPR008906">
    <property type="entry name" value="HATC_C_dom"/>
</dbReference>
<dbReference type="SUPFAM" id="SSF53098">
    <property type="entry name" value="Ribonuclease H-like"/>
    <property type="match status" value="1"/>
</dbReference>
<sequence>TGHFALMVDEARSHKQEQLSVRIRYAVGLESHERFLQFVDVSNGQDANSIVAAIYQCFENLNISMNSLHIVAQSYDGASMMSGCLGGVQAKIKEKYPNAIYTHCMAHRLNLVVVDMCKGVKSKLELRKGSVLRICDTRWVCRFKNCDAMIKNYPAILKFLINEVEEQNDKDAVEAIGILSQINNCNFLIGVTLLKDVLCIINMLSTTLQSKSATLGKAKETINGVIKSFEQLRCEDEFYKFWKKIELMAEEFNPFRPKLFKLKKKFFFLIIYDDRHSMKIFRSKRKRTQPTYLNNYHLQTVTADEEVEQHFSSVSDFWKITIYFSIIDTVIANLKYRFSEKNLSMACSVDNFMSLNYDGSLEFINHYKDILSVKIEVLKAEMMVVNNCLPPNFTLEDLKDKVKKDSFPNLYKLLQIAITIPVSSATCERSFSTMRRIKNWLRSSMLQQRFTNLSLLNIEKDLLNQLKTETILNKYCMKPRK</sequence>
<keyword evidence="3" id="KW-1185">Reference proteome</keyword>
<organism evidence="2 3">
    <name type="scientific">Aphis craccivora</name>
    <name type="common">Cowpea aphid</name>
    <dbReference type="NCBI Taxonomy" id="307492"/>
    <lineage>
        <taxon>Eukaryota</taxon>
        <taxon>Metazoa</taxon>
        <taxon>Ecdysozoa</taxon>
        <taxon>Arthropoda</taxon>
        <taxon>Hexapoda</taxon>
        <taxon>Insecta</taxon>
        <taxon>Pterygota</taxon>
        <taxon>Neoptera</taxon>
        <taxon>Paraneoptera</taxon>
        <taxon>Hemiptera</taxon>
        <taxon>Sternorrhyncha</taxon>
        <taxon>Aphidomorpha</taxon>
        <taxon>Aphidoidea</taxon>
        <taxon>Aphididae</taxon>
        <taxon>Aphidini</taxon>
        <taxon>Aphis</taxon>
        <taxon>Aphis</taxon>
    </lineage>
</organism>
<dbReference type="OrthoDB" id="6579507at2759"/>
<proteinExistence type="predicted"/>
<name>A0A6G0VVQ8_APHCR</name>
<reference evidence="2 3" key="1">
    <citation type="submission" date="2019-08" db="EMBL/GenBank/DDBJ databases">
        <title>Whole genome of Aphis craccivora.</title>
        <authorList>
            <person name="Voronova N.V."/>
            <person name="Shulinski R.S."/>
            <person name="Bandarenka Y.V."/>
            <person name="Zhorov D.G."/>
            <person name="Warner D."/>
        </authorList>
    </citation>
    <scope>NUCLEOTIDE SEQUENCE [LARGE SCALE GENOMIC DNA]</scope>
    <source>
        <strain evidence="2">180601</strain>
        <tissue evidence="2">Whole Body</tissue>
    </source>
</reference>
<dbReference type="Pfam" id="PF05699">
    <property type="entry name" value="Dimer_Tnp_hAT"/>
    <property type="match status" value="1"/>
</dbReference>